<reference evidence="6" key="2">
    <citation type="submission" date="2016-06" db="UniProtKB">
        <authorList>
            <consortium name="WormBaseParasite"/>
        </authorList>
    </citation>
    <scope>IDENTIFICATION</scope>
</reference>
<feature type="region of interest" description="Disordered" evidence="1">
    <location>
        <begin position="129"/>
        <end position="168"/>
    </location>
</feature>
<dbReference type="GO" id="GO:0006351">
    <property type="term" value="P:DNA-templated transcription"/>
    <property type="evidence" value="ECO:0007669"/>
    <property type="project" value="InterPro"/>
</dbReference>
<dbReference type="Pfam" id="PF07500">
    <property type="entry name" value="TFIIS_M"/>
    <property type="match status" value="1"/>
</dbReference>
<name>A0A183BW13_GLOPA</name>
<accession>A0A183BW13</accession>
<feature type="domain" description="Spen paralogue and orthologue SPOC C-terminal" evidence="4">
    <location>
        <begin position="868"/>
        <end position="1019"/>
    </location>
</feature>
<dbReference type="Pfam" id="PF07744">
    <property type="entry name" value="SPOC"/>
    <property type="match status" value="1"/>
</dbReference>
<feature type="domain" description="TFIIS central" evidence="3">
    <location>
        <begin position="289"/>
        <end position="380"/>
    </location>
</feature>
<feature type="region of interest" description="Disordered" evidence="1">
    <location>
        <begin position="665"/>
        <end position="742"/>
    </location>
</feature>
<organism evidence="5 6">
    <name type="scientific">Globodera pallida</name>
    <name type="common">Potato cyst nematode worm</name>
    <name type="synonym">Heterodera pallida</name>
    <dbReference type="NCBI Taxonomy" id="36090"/>
    <lineage>
        <taxon>Eukaryota</taxon>
        <taxon>Metazoa</taxon>
        <taxon>Ecdysozoa</taxon>
        <taxon>Nematoda</taxon>
        <taxon>Chromadorea</taxon>
        <taxon>Rhabditida</taxon>
        <taxon>Tylenchina</taxon>
        <taxon>Tylenchomorpha</taxon>
        <taxon>Tylenchoidea</taxon>
        <taxon>Heteroderidae</taxon>
        <taxon>Heteroderinae</taxon>
        <taxon>Globodera</taxon>
    </lineage>
</organism>
<feature type="transmembrane region" description="Helical" evidence="2">
    <location>
        <begin position="1528"/>
        <end position="1552"/>
    </location>
</feature>
<feature type="region of interest" description="Disordered" evidence="1">
    <location>
        <begin position="38"/>
        <end position="57"/>
    </location>
</feature>
<dbReference type="SUPFAM" id="SSF46942">
    <property type="entry name" value="Elongation factor TFIIS domain 2"/>
    <property type="match status" value="1"/>
</dbReference>
<dbReference type="Proteomes" id="UP000050741">
    <property type="component" value="Unassembled WGS sequence"/>
</dbReference>
<dbReference type="PANTHER" id="PTHR11477">
    <property type="entry name" value="TRANSCRIPTION FACTOR S-II ZINC FINGER DOMAIN-CONTAINING PROTEIN"/>
    <property type="match status" value="1"/>
</dbReference>
<feature type="compositionally biased region" description="Low complexity" evidence="1">
    <location>
        <begin position="40"/>
        <end position="57"/>
    </location>
</feature>
<dbReference type="GO" id="GO:0005634">
    <property type="term" value="C:nucleus"/>
    <property type="evidence" value="ECO:0007669"/>
    <property type="project" value="TreeGrafter"/>
</dbReference>
<feature type="compositionally biased region" description="Polar residues" evidence="1">
    <location>
        <begin position="11"/>
        <end position="20"/>
    </location>
</feature>
<keyword evidence="2" id="KW-1133">Transmembrane helix</keyword>
<dbReference type="WBParaSite" id="GPLIN_000480100">
    <property type="protein sequence ID" value="GPLIN_000480100"/>
    <property type="gene ID" value="GPLIN_000480100"/>
</dbReference>
<dbReference type="PANTHER" id="PTHR11477:SF51">
    <property type="entry name" value="PROTEIN PARTNER OF SNF, ISOFORM B"/>
    <property type="match status" value="1"/>
</dbReference>
<keyword evidence="2" id="KW-0472">Membrane</keyword>
<dbReference type="InterPro" id="IPR012921">
    <property type="entry name" value="SPOC_C"/>
</dbReference>
<feature type="region of interest" description="Disordered" evidence="1">
    <location>
        <begin position="816"/>
        <end position="858"/>
    </location>
</feature>
<reference evidence="5" key="1">
    <citation type="submission" date="2014-05" db="EMBL/GenBank/DDBJ databases">
        <title>The genome and life-stage specific transcriptomes of Globodera pallida elucidate key aspects of plant parasitism by a cyst nematode.</title>
        <authorList>
            <person name="Cotton J.A."/>
            <person name="Lilley C.J."/>
            <person name="Jones L.M."/>
            <person name="Kikuchi T."/>
            <person name="Reid A.J."/>
            <person name="Thorpe P."/>
            <person name="Tsai I.J."/>
            <person name="Beasley H."/>
            <person name="Blok V."/>
            <person name="Cock P.J.A."/>
            <person name="Van den Akker S.E."/>
            <person name="Holroyd N."/>
            <person name="Hunt M."/>
            <person name="Mantelin S."/>
            <person name="Naghra H."/>
            <person name="Pain A."/>
            <person name="Palomares-Rius J.E."/>
            <person name="Zarowiecki M."/>
            <person name="Berriman M."/>
            <person name="Jones J.T."/>
            <person name="Urwin P.E."/>
        </authorList>
    </citation>
    <scope>NUCLEOTIDE SEQUENCE [LARGE SCALE GENOMIC DNA]</scope>
    <source>
        <strain evidence="5">Lindley</strain>
    </source>
</reference>
<protein>
    <submittedName>
        <fullName evidence="6">SPOC domain-containing protein</fullName>
    </submittedName>
</protein>
<evidence type="ECO:0000256" key="1">
    <source>
        <dbReference type="SAM" id="MobiDB-lite"/>
    </source>
</evidence>
<evidence type="ECO:0000313" key="6">
    <source>
        <dbReference type="WBParaSite" id="GPLIN_000480100"/>
    </source>
</evidence>
<feature type="compositionally biased region" description="Basic and acidic residues" evidence="1">
    <location>
        <begin position="129"/>
        <end position="156"/>
    </location>
</feature>
<keyword evidence="5" id="KW-1185">Reference proteome</keyword>
<feature type="compositionally biased region" description="Polar residues" evidence="1">
    <location>
        <begin position="715"/>
        <end position="736"/>
    </location>
</feature>
<dbReference type="Gene3D" id="1.10.472.30">
    <property type="entry name" value="Transcription elongation factor S-II, central domain"/>
    <property type="match status" value="1"/>
</dbReference>
<dbReference type="InterPro" id="IPR003618">
    <property type="entry name" value="TFIIS_cen_dom"/>
</dbReference>
<evidence type="ECO:0000259" key="4">
    <source>
        <dbReference type="Pfam" id="PF07744"/>
    </source>
</evidence>
<evidence type="ECO:0000259" key="3">
    <source>
        <dbReference type="Pfam" id="PF07500"/>
    </source>
</evidence>
<keyword evidence="2" id="KW-0812">Transmembrane</keyword>
<proteinExistence type="predicted"/>
<sequence>MDEDIAADNTIEAQPSNTSDPVFLGELDVHNIVTGDNSIQAQPASPSDPAQPSSPSDPVLLIEINEDDTGDINIETEPSSRTDPALLAKMDEQMLRLNGFLRPVGIVCERLEIALERDRKALEREKLRKERERRADIAEQKRNARRDNNEESEERRDRKKRRRSGGGDKVRIDAVTPLKRNFNRIVQCCFCDLIVRPERFGGRESAFCSAECISRRVDLVRKCVKDSERILLIDLKGNIMNSSTNPTIETLEMYINQNPSYNPLIDDARLEAATQRDVDPAQQKKIDLMRMDVRKAIETSLQKRCKTANMNFSMKRYKDLGLDIERVLFANHQDVNVKYRKWFKTFMTVVNDEKNAYFKEVMRDKVSVKRLVTLNEEQMQVAVPVAVLAAADSTSSENANVISAASSSAFVRPVNVNKRPAVHGKSAVDEILGESTSDTTLLHTTHLFDANCEICKKDQAKKQAMRKRAEERESMLDAQVKRQQLQQGKPFFPNMDPSIMSAMIDTNMPAGGDPPSRHLRTGASDFDAPLSSLDPAIRAAMMDTNMPMPACGTSMLPPSRHHRTASRDFDPPLSSAVGGPTTPLDTGYDPEHDPLGLNTVQVGDPVMEENGNAVVEQQHRPDIDDDAAFGFGAGGAFDDDDFGGDEGGTFNNVGKGNVIQRQAFPPRRASPTPAFSNCGFDGDGLQRHPPRRATPTPAFSNCGFGGGDDNRDTGRQFQQAHQQRASPPPNFSSNANLEPLGSVRRFPRFEKTTQEADTEQQHQQENSVFVAEPTTSFGSGSDEQQLQHRHLSPAAFVRSQRVALQQAAECTPHRTLYNESWKERGRQQQQQQRPHLLQDTEPPTEINETSPCFGEEADTDPWKTMSLLVWRGLFVWNRQTFFNCTCTAVSGGRAVFKAGREMVGDGGGGGDAGRIHLIGRSESRGVWEYVLQLRDSWNKQVCLMVINRPEDEHDFVTYVNCFERYNQGTQVGVLDFADHPTIKDGYVFTLSAGEALPAVLLPLDGVGLPEWTKHNGSIVLMLIRRMDHEDKQWKRRMGCDVSWRRVGTDAVEQQQPPLNIPLTPFASGAADDRMVRVLSDPRSTDCRFRRPDDGIDFAVKVEPTTMAALPSPMMMEMRSGIDDGGEDWRFDRMQRFDACSSSTPRLHRHSVHVEPTTTAAALPSPMMMEMRSGIDDGGEDWRFDGMQRFDACSSSTPRLHRHSSRLLLPPMFAEISPIGPMTYSKPASTRNPLMAMDDRGNQQHPLMAMDGHGNQQHSSMMMGGRGNQPHPLMAMGGHGNQQHSSMIMGGRGNQPHPLMAMGGHGNQQHSSMMMGDRGNQPHPLIAMGGHGNLQHSSMMMGDRGNQPRPFMAMGGHGNQQHSSMMMGDLGNQPHPLMAMGGHGNQQHSSMMMGDRGNQPHPLMAMGGHGNQQHPLMAMGAHGNQQHSSLMMGGRGNRQRCTTPAVFKTFEEFKKRPVFAVSLMQRRKSVWSFGASATTVSTSMFLRRLLPMSVNCRRFSTTPAVFKTFEEFKKDYERDSSARRWLSKFYPALTVPVLAGIWVTIMVGIFYYWHCFYTYIRRELRRDVGPFSRFFGALFMDYTKYAYNTDPDSP</sequence>
<evidence type="ECO:0000313" key="5">
    <source>
        <dbReference type="Proteomes" id="UP000050741"/>
    </source>
</evidence>
<dbReference type="InterPro" id="IPR036575">
    <property type="entry name" value="TFIIS_cen_dom_sf"/>
</dbReference>
<feature type="region of interest" description="Disordered" evidence="1">
    <location>
        <begin position="1"/>
        <end position="23"/>
    </location>
</feature>
<evidence type="ECO:0000256" key="2">
    <source>
        <dbReference type="SAM" id="Phobius"/>
    </source>
</evidence>